<comment type="caution">
    <text evidence="1">The sequence shown here is derived from an EMBL/GenBank/DDBJ whole genome shotgun (WGS) entry which is preliminary data.</text>
</comment>
<dbReference type="EMBL" id="PTPZ01000004">
    <property type="protein sequence ID" value="PPZ91466.1"/>
    <property type="molecule type" value="Genomic_DNA"/>
</dbReference>
<dbReference type="AlphaFoldDB" id="A0A2S7I4F0"/>
<gene>
    <name evidence="1" type="ORF">C3729_08570</name>
</gene>
<protein>
    <recommendedName>
        <fullName evidence="3">Lipocalin-like domain-containing protein</fullName>
    </recommendedName>
</protein>
<reference evidence="1 2" key="1">
    <citation type="submission" date="2018-02" db="EMBL/GenBank/DDBJ databases">
        <title>Draft genome sequence of bacterial isolates from marine environment.</title>
        <authorList>
            <person name="Singh S.K."/>
            <person name="Hill R."/>
            <person name="Major S."/>
            <person name="Cai H."/>
            <person name="Li Y."/>
        </authorList>
    </citation>
    <scope>NUCLEOTIDE SEQUENCE [LARGE SCALE GENOMIC DNA]</scope>
    <source>
        <strain evidence="1 2">IMET F</strain>
    </source>
</reference>
<evidence type="ECO:0000313" key="1">
    <source>
        <dbReference type="EMBL" id="PPZ91466.1"/>
    </source>
</evidence>
<evidence type="ECO:0000313" key="2">
    <source>
        <dbReference type="Proteomes" id="UP000238565"/>
    </source>
</evidence>
<dbReference type="PROSITE" id="PS51257">
    <property type="entry name" value="PROKAR_LIPOPROTEIN"/>
    <property type="match status" value="1"/>
</dbReference>
<dbReference type="RefSeq" id="WP_104793785.1">
    <property type="nucleotide sequence ID" value="NZ_PTPZ01000004.1"/>
</dbReference>
<sequence>MKDSQNNFLIKPLIVLFIALFSVISCRGEDDTEDVTPLVGNWEWVSSIGGVGNTTETPTSTGNNIVFNFGADKKYTITTNGTVTNEGTFSLYKNVSNLEHLDRLYIDFSNYPDKMIINNDGVNLVWSDDANNGYTSTYKKK</sequence>
<accession>A0A2S7I4F0</accession>
<organism evidence="1 2">
    <name type="scientific">Cloacibacterium normanense</name>
    <dbReference type="NCBI Taxonomy" id="237258"/>
    <lineage>
        <taxon>Bacteria</taxon>
        <taxon>Pseudomonadati</taxon>
        <taxon>Bacteroidota</taxon>
        <taxon>Flavobacteriia</taxon>
        <taxon>Flavobacteriales</taxon>
        <taxon>Weeksellaceae</taxon>
    </lineage>
</organism>
<dbReference type="Proteomes" id="UP000238565">
    <property type="component" value="Unassembled WGS sequence"/>
</dbReference>
<proteinExistence type="predicted"/>
<name>A0A2S7I4F0_9FLAO</name>
<evidence type="ECO:0008006" key="3">
    <source>
        <dbReference type="Google" id="ProtNLM"/>
    </source>
</evidence>